<keyword evidence="2 7" id="KW-0813">Transport</keyword>
<proteinExistence type="inferred from homology"/>
<dbReference type="PANTHER" id="PTHR43744">
    <property type="entry name" value="ABC TRANSPORTER PERMEASE PROTEIN MG189-RELATED-RELATED"/>
    <property type="match status" value="1"/>
</dbReference>
<dbReference type="Proteomes" id="UP000260812">
    <property type="component" value="Unassembled WGS sequence"/>
</dbReference>
<dbReference type="RefSeq" id="WP_025489122.1">
    <property type="nucleotide sequence ID" value="NZ_JBKVAZ010000015.1"/>
</dbReference>
<evidence type="ECO:0000313" key="9">
    <source>
        <dbReference type="EMBL" id="RGE56547.1"/>
    </source>
</evidence>
<feature type="transmembrane region" description="Helical" evidence="7">
    <location>
        <begin position="146"/>
        <end position="165"/>
    </location>
</feature>
<dbReference type="Gene3D" id="1.10.3720.10">
    <property type="entry name" value="MetI-like"/>
    <property type="match status" value="1"/>
</dbReference>
<evidence type="ECO:0000256" key="4">
    <source>
        <dbReference type="ARBA" id="ARBA00022692"/>
    </source>
</evidence>
<accession>A0A3E3HXK8</accession>
<name>A0A3E3HXK8_9FIRM</name>
<dbReference type="GO" id="GO:0055085">
    <property type="term" value="P:transmembrane transport"/>
    <property type="evidence" value="ECO:0007669"/>
    <property type="project" value="InterPro"/>
</dbReference>
<dbReference type="Pfam" id="PF00528">
    <property type="entry name" value="BPD_transp_1"/>
    <property type="match status" value="1"/>
</dbReference>
<evidence type="ECO:0000256" key="5">
    <source>
        <dbReference type="ARBA" id="ARBA00022989"/>
    </source>
</evidence>
<evidence type="ECO:0000259" key="8">
    <source>
        <dbReference type="PROSITE" id="PS50928"/>
    </source>
</evidence>
<dbReference type="EMBL" id="QVLU01000001">
    <property type="protein sequence ID" value="RGE74665.1"/>
    <property type="molecule type" value="Genomic_DNA"/>
</dbReference>
<protein>
    <submittedName>
        <fullName evidence="9">Carbohydrate ABC transporter permease</fullName>
    </submittedName>
</protein>
<dbReference type="PANTHER" id="PTHR43744:SF9">
    <property type="entry name" value="POLYGALACTURONAN_RHAMNOGALACTURONAN TRANSPORT SYSTEM PERMEASE PROTEIN YTCP"/>
    <property type="match status" value="1"/>
</dbReference>
<dbReference type="CDD" id="cd06261">
    <property type="entry name" value="TM_PBP2"/>
    <property type="match status" value="1"/>
</dbReference>
<evidence type="ECO:0000256" key="1">
    <source>
        <dbReference type="ARBA" id="ARBA00004651"/>
    </source>
</evidence>
<evidence type="ECO:0000256" key="2">
    <source>
        <dbReference type="ARBA" id="ARBA00022448"/>
    </source>
</evidence>
<dbReference type="InterPro" id="IPR000515">
    <property type="entry name" value="MetI-like"/>
</dbReference>
<feature type="transmembrane region" description="Helical" evidence="7">
    <location>
        <begin position="12"/>
        <end position="37"/>
    </location>
</feature>
<reference evidence="9 12" key="1">
    <citation type="submission" date="2018-08" db="EMBL/GenBank/DDBJ databases">
        <title>A genome reference for cultivated species of the human gut microbiota.</title>
        <authorList>
            <person name="Zou Y."/>
            <person name="Xue W."/>
            <person name="Luo G."/>
        </authorList>
    </citation>
    <scope>NUCLEOTIDE SEQUENCE [LARGE SCALE GENOMIC DNA]</scope>
    <source>
        <strain evidence="10 12">AF26-4BH</strain>
        <strain evidence="9">TF05-5AC</strain>
    </source>
</reference>
<evidence type="ECO:0000256" key="3">
    <source>
        <dbReference type="ARBA" id="ARBA00022475"/>
    </source>
</evidence>
<keyword evidence="3" id="KW-1003">Cell membrane</keyword>
<dbReference type="AlphaFoldDB" id="A0A3E3HXK8"/>
<gene>
    <name evidence="10" type="ORF">DWY69_01515</name>
    <name evidence="9" type="ORF">DXC51_23950</name>
</gene>
<evidence type="ECO:0000256" key="6">
    <source>
        <dbReference type="ARBA" id="ARBA00023136"/>
    </source>
</evidence>
<evidence type="ECO:0000313" key="12">
    <source>
        <dbReference type="Proteomes" id="UP000261166"/>
    </source>
</evidence>
<dbReference type="InterPro" id="IPR035906">
    <property type="entry name" value="MetI-like_sf"/>
</dbReference>
<dbReference type="PROSITE" id="PS50928">
    <property type="entry name" value="ABC_TM1"/>
    <property type="match status" value="1"/>
</dbReference>
<feature type="domain" description="ABC transmembrane type-1" evidence="8">
    <location>
        <begin position="77"/>
        <end position="278"/>
    </location>
</feature>
<sequence>MHKFKNYSLNDKIFYIVITVILTLFFIMVLYPCIFVISASFSSGTAVQSGKVVLFPVDFSLEGYKTVFHTNTVWIGFRNSLFYTVVGTVINVAMTLTAAYCLSRHDLPGRNGIMLLFTFTMFFSGGLIPNYMVVQNLGLLNTRWSLLLPGAISVYNLIVARTFIVNSIPNELLEASQMDGCSDFMYYIKVVIPLSKAIIAVLVLFYGVGHWNAYFNAMIYLHNKELYPLTLYLREILMSSQIDPSTVQDPELQARLADMVGVIKYSLIMVSMIPVLLIYPFVQKYFVKGVMIGSVKG</sequence>
<dbReference type="EMBL" id="QVLV01000024">
    <property type="protein sequence ID" value="RGE56547.1"/>
    <property type="molecule type" value="Genomic_DNA"/>
</dbReference>
<organism evidence="9 11">
    <name type="scientific">Eisenbergiella massiliensis</name>
    <dbReference type="NCBI Taxonomy" id="1720294"/>
    <lineage>
        <taxon>Bacteria</taxon>
        <taxon>Bacillati</taxon>
        <taxon>Bacillota</taxon>
        <taxon>Clostridia</taxon>
        <taxon>Lachnospirales</taxon>
        <taxon>Lachnospiraceae</taxon>
        <taxon>Eisenbergiella</taxon>
    </lineage>
</organism>
<keyword evidence="5 7" id="KW-1133">Transmembrane helix</keyword>
<keyword evidence="6 7" id="KW-0472">Membrane</keyword>
<dbReference type="SUPFAM" id="SSF161098">
    <property type="entry name" value="MetI-like"/>
    <property type="match status" value="1"/>
</dbReference>
<evidence type="ECO:0000256" key="7">
    <source>
        <dbReference type="RuleBase" id="RU363032"/>
    </source>
</evidence>
<evidence type="ECO:0000313" key="11">
    <source>
        <dbReference type="Proteomes" id="UP000260812"/>
    </source>
</evidence>
<keyword evidence="4 7" id="KW-0812">Transmembrane</keyword>
<feature type="transmembrane region" description="Helical" evidence="7">
    <location>
        <begin position="186"/>
        <end position="208"/>
    </location>
</feature>
<dbReference type="GeneID" id="97989825"/>
<feature type="transmembrane region" description="Helical" evidence="7">
    <location>
        <begin position="81"/>
        <end position="102"/>
    </location>
</feature>
<comment type="caution">
    <text evidence="9">The sequence shown here is derived from an EMBL/GenBank/DDBJ whole genome shotgun (WGS) entry which is preliminary data.</text>
</comment>
<comment type="similarity">
    <text evidence="7">Belongs to the binding-protein-dependent transport system permease family.</text>
</comment>
<dbReference type="GO" id="GO:0005886">
    <property type="term" value="C:plasma membrane"/>
    <property type="evidence" value="ECO:0007669"/>
    <property type="project" value="UniProtKB-SubCell"/>
</dbReference>
<comment type="subcellular location">
    <subcellularLocation>
        <location evidence="1 7">Cell membrane</location>
        <topology evidence="1 7">Multi-pass membrane protein</topology>
    </subcellularLocation>
</comment>
<feature type="transmembrane region" description="Helical" evidence="7">
    <location>
        <begin position="114"/>
        <end position="134"/>
    </location>
</feature>
<dbReference type="OrthoDB" id="157184at2"/>
<evidence type="ECO:0000313" key="10">
    <source>
        <dbReference type="EMBL" id="RGE74665.1"/>
    </source>
</evidence>
<keyword evidence="11" id="KW-1185">Reference proteome</keyword>
<dbReference type="Proteomes" id="UP000261166">
    <property type="component" value="Unassembled WGS sequence"/>
</dbReference>
<feature type="transmembrane region" description="Helical" evidence="7">
    <location>
        <begin position="262"/>
        <end position="282"/>
    </location>
</feature>